<protein>
    <recommendedName>
        <fullName evidence="3">Anthranilate phosphoribosyltransferase</fullName>
        <ecNumber evidence="3">2.4.2.18</ecNumber>
    </recommendedName>
</protein>
<evidence type="ECO:0000256" key="1">
    <source>
        <dbReference type="ARBA" id="ARBA00022676"/>
    </source>
</evidence>
<dbReference type="Gene3D" id="3.40.1030.10">
    <property type="entry name" value="Nucleoside phosphorylase/phosphoribosyltransferase catalytic domain"/>
    <property type="match status" value="1"/>
</dbReference>
<dbReference type="GO" id="GO:0000287">
    <property type="term" value="F:magnesium ion binding"/>
    <property type="evidence" value="ECO:0007669"/>
    <property type="project" value="UniProtKB-UniRule"/>
</dbReference>
<feature type="binding site" evidence="3">
    <location>
        <position position="123"/>
    </location>
    <ligand>
        <name>anthranilate</name>
        <dbReference type="ChEBI" id="CHEBI:16567"/>
        <label>1</label>
    </ligand>
</feature>
<dbReference type="SUPFAM" id="SSF47648">
    <property type="entry name" value="Nucleoside phosphorylase/phosphoribosyltransferase N-terminal domain"/>
    <property type="match status" value="1"/>
</dbReference>
<comment type="cofactor">
    <cofactor evidence="3">
        <name>Mg(2+)</name>
        <dbReference type="ChEBI" id="CHEBI:18420"/>
    </cofactor>
    <text evidence="3">Binds 2 magnesium ions per monomer.</text>
</comment>
<evidence type="ECO:0000259" key="5">
    <source>
        <dbReference type="Pfam" id="PF02885"/>
    </source>
</evidence>
<dbReference type="Pfam" id="PF02885">
    <property type="entry name" value="Glycos_trans_3N"/>
    <property type="match status" value="1"/>
</dbReference>
<feature type="binding site" evidence="3">
    <location>
        <position position="92"/>
    </location>
    <ligand>
        <name>anthranilate</name>
        <dbReference type="ChEBI" id="CHEBI:16567"/>
        <label>1</label>
    </ligand>
</feature>
<dbReference type="AlphaFoldDB" id="A0A2S9Y3A8"/>
<dbReference type="GO" id="GO:0005829">
    <property type="term" value="C:cytosol"/>
    <property type="evidence" value="ECO:0007669"/>
    <property type="project" value="TreeGrafter"/>
</dbReference>
<reference evidence="6 7" key="1">
    <citation type="submission" date="2018-03" db="EMBL/GenBank/DDBJ databases">
        <title>Draft Genome Sequences of the Obligatory Marine Myxobacteria Enhygromyxa salina SWB007.</title>
        <authorList>
            <person name="Poehlein A."/>
            <person name="Moghaddam J.A."/>
            <person name="Harms H."/>
            <person name="Alanjari M."/>
            <person name="Koenig G.M."/>
            <person name="Daniel R."/>
            <person name="Schaeberle T.F."/>
        </authorList>
    </citation>
    <scope>NUCLEOTIDE SEQUENCE [LARGE SCALE GENOMIC DNA]</scope>
    <source>
        <strain evidence="6 7">SWB007</strain>
    </source>
</reference>
<dbReference type="InterPro" id="IPR000312">
    <property type="entry name" value="Glycosyl_Trfase_fam3"/>
</dbReference>
<dbReference type="InterPro" id="IPR017459">
    <property type="entry name" value="Glycosyl_Trfase_fam3_N_dom"/>
</dbReference>
<dbReference type="EC" id="2.4.2.18" evidence="3"/>
<keyword evidence="3" id="KW-0822">Tryptophan biosynthesis</keyword>
<feature type="binding site" evidence="3">
    <location>
        <begin position="102"/>
        <end position="105"/>
    </location>
    <ligand>
        <name>5-phospho-alpha-D-ribose 1-diphosphate</name>
        <dbReference type="ChEBI" id="CHEBI:58017"/>
    </ligand>
</feature>
<comment type="pathway">
    <text evidence="3">Amino-acid biosynthesis; L-tryptophan biosynthesis; L-tryptophan from chorismate: step 2/5.</text>
</comment>
<dbReference type="GO" id="GO:0004048">
    <property type="term" value="F:anthranilate phosphoribosyltransferase activity"/>
    <property type="evidence" value="ECO:0007669"/>
    <property type="project" value="UniProtKB-UniRule"/>
</dbReference>
<feature type="binding site" evidence="3">
    <location>
        <position position="92"/>
    </location>
    <ligand>
        <name>5-phospho-alpha-D-ribose 1-diphosphate</name>
        <dbReference type="ChEBI" id="CHEBI:58017"/>
    </ligand>
</feature>
<comment type="catalytic activity">
    <reaction evidence="3">
        <text>N-(5-phospho-beta-D-ribosyl)anthranilate + diphosphate = 5-phospho-alpha-D-ribose 1-diphosphate + anthranilate</text>
        <dbReference type="Rhea" id="RHEA:11768"/>
        <dbReference type="ChEBI" id="CHEBI:16567"/>
        <dbReference type="ChEBI" id="CHEBI:18277"/>
        <dbReference type="ChEBI" id="CHEBI:33019"/>
        <dbReference type="ChEBI" id="CHEBI:58017"/>
        <dbReference type="EC" id="2.4.2.18"/>
    </reaction>
</comment>
<feature type="binding site" evidence="3">
    <location>
        <position position="248"/>
    </location>
    <ligand>
        <name>Mg(2+)</name>
        <dbReference type="ChEBI" id="CHEBI:18420"/>
        <label>2</label>
    </ligand>
</feature>
<feature type="binding site" evidence="3">
    <location>
        <position position="132"/>
    </location>
    <ligand>
        <name>5-phospho-alpha-D-ribose 1-diphosphate</name>
        <dbReference type="ChEBI" id="CHEBI:58017"/>
    </ligand>
</feature>
<keyword evidence="3" id="KW-0479">Metal-binding</keyword>
<keyword evidence="3" id="KW-0057">Aromatic amino acid biosynthesis</keyword>
<comment type="function">
    <text evidence="3">Catalyzes the transfer of the phosphoribosyl group of 5-phosphorylribose-1-pyrophosphate (PRPP) to anthranilate to yield N-(5'-phosphoribosyl)-anthranilate (PRA).</text>
</comment>
<dbReference type="PANTHER" id="PTHR43285:SF2">
    <property type="entry name" value="ANTHRANILATE PHOSPHORIBOSYLTRANSFERASE"/>
    <property type="match status" value="1"/>
</dbReference>
<comment type="caution">
    <text evidence="6">The sequence shown here is derived from an EMBL/GenBank/DDBJ whole genome shotgun (WGS) entry which is preliminary data.</text>
</comment>
<keyword evidence="1 3" id="KW-0328">Glycosyltransferase</keyword>
<dbReference type="Pfam" id="PF00591">
    <property type="entry name" value="Glycos_transf_3"/>
    <property type="match status" value="1"/>
</dbReference>
<comment type="similarity">
    <text evidence="3">Belongs to the anthranilate phosphoribosyltransferase family.</text>
</comment>
<feature type="binding site" evidence="3">
    <location>
        <begin position="120"/>
        <end position="128"/>
    </location>
    <ligand>
        <name>5-phospho-alpha-D-ribose 1-diphosphate</name>
        <dbReference type="ChEBI" id="CHEBI:58017"/>
    </ligand>
</feature>
<evidence type="ECO:0000259" key="4">
    <source>
        <dbReference type="Pfam" id="PF00591"/>
    </source>
</evidence>
<keyword evidence="2 3" id="KW-0808">Transferase</keyword>
<comment type="caution">
    <text evidence="3">Lacks conserved residue(s) required for the propagation of feature annotation.</text>
</comment>
<keyword evidence="3" id="KW-0460">Magnesium</keyword>
<dbReference type="Proteomes" id="UP000238823">
    <property type="component" value="Unassembled WGS sequence"/>
</dbReference>
<dbReference type="UniPathway" id="UPA00035">
    <property type="reaction ID" value="UER00041"/>
</dbReference>
<dbReference type="InterPro" id="IPR035902">
    <property type="entry name" value="Nuc_phospho_transferase"/>
</dbReference>
<dbReference type="SUPFAM" id="SSF52418">
    <property type="entry name" value="Nucleoside phosphorylase/phosphoribosyltransferase catalytic domain"/>
    <property type="match status" value="1"/>
</dbReference>
<dbReference type="InterPro" id="IPR005940">
    <property type="entry name" value="Anthranilate_Pribosyl_Tfrase"/>
</dbReference>
<dbReference type="InterPro" id="IPR036320">
    <property type="entry name" value="Glycosyl_Trfase_fam3_N_dom_sf"/>
</dbReference>
<proteinExistence type="inferred from homology"/>
<evidence type="ECO:0000256" key="2">
    <source>
        <dbReference type="ARBA" id="ARBA00022679"/>
    </source>
</evidence>
<name>A0A2S9Y3A8_9BACT</name>
<organism evidence="6 7">
    <name type="scientific">Enhygromyxa salina</name>
    <dbReference type="NCBI Taxonomy" id="215803"/>
    <lineage>
        <taxon>Bacteria</taxon>
        <taxon>Pseudomonadati</taxon>
        <taxon>Myxococcota</taxon>
        <taxon>Polyangia</taxon>
        <taxon>Nannocystales</taxon>
        <taxon>Nannocystaceae</taxon>
        <taxon>Enhygromyxa</taxon>
    </lineage>
</organism>
<comment type="subunit">
    <text evidence="3">Homodimer.</text>
</comment>
<evidence type="ECO:0000313" key="7">
    <source>
        <dbReference type="Proteomes" id="UP000238823"/>
    </source>
</evidence>
<dbReference type="EMBL" id="PVNL01000120">
    <property type="protein sequence ID" value="PRP99584.1"/>
    <property type="molecule type" value="Genomic_DNA"/>
</dbReference>
<dbReference type="GO" id="GO:0000162">
    <property type="term" value="P:L-tryptophan biosynthetic process"/>
    <property type="evidence" value="ECO:0007669"/>
    <property type="project" value="UniProtKB-UniRule"/>
</dbReference>
<evidence type="ECO:0000313" key="6">
    <source>
        <dbReference type="EMBL" id="PRP99584.1"/>
    </source>
</evidence>
<feature type="binding site" evidence="3">
    <location>
        <begin position="95"/>
        <end position="96"/>
    </location>
    <ligand>
        <name>5-phospho-alpha-D-ribose 1-diphosphate</name>
        <dbReference type="ChEBI" id="CHEBI:58017"/>
    </ligand>
</feature>
<evidence type="ECO:0000256" key="3">
    <source>
        <dbReference type="HAMAP-Rule" id="MF_00211"/>
    </source>
</evidence>
<feature type="binding site" evidence="3">
    <location>
        <position position="178"/>
    </location>
    <ligand>
        <name>anthranilate</name>
        <dbReference type="ChEBI" id="CHEBI:16567"/>
        <label>2</label>
    </ligand>
</feature>
<feature type="domain" description="Glycosyl transferase family 3 N-terminal" evidence="5">
    <location>
        <begin position="18"/>
        <end position="76"/>
    </location>
</feature>
<feature type="domain" description="Glycosyl transferase family 3" evidence="4">
    <location>
        <begin position="85"/>
        <end position="344"/>
    </location>
</feature>
<dbReference type="PANTHER" id="PTHR43285">
    <property type="entry name" value="ANTHRANILATE PHOSPHORIBOSYLTRANSFERASE"/>
    <property type="match status" value="1"/>
</dbReference>
<feature type="binding site" evidence="3">
    <location>
        <position position="104"/>
    </location>
    <ligand>
        <name>Mg(2+)</name>
        <dbReference type="ChEBI" id="CHEBI:18420"/>
        <label>1</label>
    </ligand>
</feature>
<gene>
    <name evidence="3 6" type="primary">trpD</name>
    <name evidence="6" type="ORF">ENSA7_62220</name>
</gene>
<sequence length="366" mass="37558">MNTPSRSDAPGSAIRAGLRSLARGHHLSTASAAAIFREIMAGACEPAQIGALLMALALKGETMGEISGAAEAMREASTRVATARERVIDVCGTGGSGIPRRNVSTAVAVAVAACGVAVAKHGNRAASSRSGSADVLEALGVGIGASPELVGRCIDELGVGFLFARTLHPAMKHAGPVRAALGVPTVFNLLGPLTNPARVRRQLLGVFDPARCHDLARALGSLGSERVFVVHGFRAGVSAGPQAPPGIDDLSPEGESLVVEWRAGELHEHVLRRRDAGLAEQPLSDLAGGDPASNAAALRRLLAGEAGAYRDAVIHAGALALVVAGDEPISTLPEQAQRIAEALDRKLAAARLDELIRLTSPPRARG</sequence>
<dbReference type="Gene3D" id="1.20.970.10">
    <property type="entry name" value="Transferase, Pyrimidine Nucleoside Phosphorylase, Chain C"/>
    <property type="match status" value="1"/>
</dbReference>
<dbReference type="HAMAP" id="MF_00211">
    <property type="entry name" value="TrpD"/>
    <property type="match status" value="1"/>
</dbReference>
<dbReference type="NCBIfam" id="TIGR01245">
    <property type="entry name" value="trpD"/>
    <property type="match status" value="1"/>
</dbReference>
<dbReference type="RefSeq" id="WP_106093079.1">
    <property type="nucleotide sequence ID" value="NZ_PVNL01000120.1"/>
</dbReference>
<dbReference type="OrthoDB" id="9806430at2"/>
<accession>A0A2S9Y3A8</accession>
<keyword evidence="3" id="KW-0028">Amino-acid biosynthesis</keyword>